<sequence>LLPSFLSLFKISIVDLTPKLSKFKSNISSRISMLEDTPK</sequence>
<name>X1T848_9ZZZZ</name>
<organism evidence="1">
    <name type="scientific">marine sediment metagenome</name>
    <dbReference type="NCBI Taxonomy" id="412755"/>
    <lineage>
        <taxon>unclassified sequences</taxon>
        <taxon>metagenomes</taxon>
        <taxon>ecological metagenomes</taxon>
    </lineage>
</organism>
<reference evidence="1" key="1">
    <citation type="journal article" date="2014" name="Front. Microbiol.">
        <title>High frequency of phylogenetically diverse reductive dehalogenase-homologous genes in deep subseafloor sedimentary metagenomes.</title>
        <authorList>
            <person name="Kawai M."/>
            <person name="Futagami T."/>
            <person name="Toyoda A."/>
            <person name="Takaki Y."/>
            <person name="Nishi S."/>
            <person name="Hori S."/>
            <person name="Arai W."/>
            <person name="Tsubouchi T."/>
            <person name="Morono Y."/>
            <person name="Uchiyama I."/>
            <person name="Ito T."/>
            <person name="Fujiyama A."/>
            <person name="Inagaki F."/>
            <person name="Takami H."/>
        </authorList>
    </citation>
    <scope>NUCLEOTIDE SEQUENCE</scope>
    <source>
        <strain evidence="1">Expedition CK06-06</strain>
    </source>
</reference>
<evidence type="ECO:0000313" key="1">
    <source>
        <dbReference type="EMBL" id="GAI83740.1"/>
    </source>
</evidence>
<accession>X1T848</accession>
<comment type="caution">
    <text evidence="1">The sequence shown here is derived from an EMBL/GenBank/DDBJ whole genome shotgun (WGS) entry which is preliminary data.</text>
</comment>
<feature type="non-terminal residue" evidence="1">
    <location>
        <position position="1"/>
    </location>
</feature>
<dbReference type="AlphaFoldDB" id="X1T848"/>
<gene>
    <name evidence="1" type="ORF">S12H4_21499</name>
</gene>
<protein>
    <submittedName>
        <fullName evidence="1">Uncharacterized protein</fullName>
    </submittedName>
</protein>
<proteinExistence type="predicted"/>
<dbReference type="EMBL" id="BARW01011063">
    <property type="protein sequence ID" value="GAI83740.1"/>
    <property type="molecule type" value="Genomic_DNA"/>
</dbReference>